<comment type="caution">
    <text evidence="2">The sequence shown here is derived from an EMBL/GenBank/DDBJ whole genome shotgun (WGS) entry which is preliminary data.</text>
</comment>
<gene>
    <name evidence="2" type="ORF">OINT_1002039</name>
</gene>
<dbReference type="AlphaFoldDB" id="C4WHE5"/>
<dbReference type="Gene3D" id="3.20.20.150">
    <property type="entry name" value="Divalent-metal-dependent TIM barrel enzymes"/>
    <property type="match status" value="1"/>
</dbReference>
<dbReference type="InterPro" id="IPR013022">
    <property type="entry name" value="Xyl_isomerase-like_TIM-brl"/>
</dbReference>
<dbReference type="Proteomes" id="UP000004386">
    <property type="component" value="Unassembled WGS sequence"/>
</dbReference>
<dbReference type="SUPFAM" id="SSF51658">
    <property type="entry name" value="Xylose isomerase-like"/>
    <property type="match status" value="1"/>
</dbReference>
<sequence length="294" mass="31799">MPNSSRGRGKMGATKARLRYSISNIAWPETAEEEAIALVAELGLDGIEIAPFRIFGALSDVSEETVRLYRKQLQQCGLAIPAMQAILFPASEARLFGTQSEEEALYERLNRVADIAGWLGAGACVFGAPALRNPGDMTLSDAMNDAQRFFRAVAPLFAARNSALCFEANPEIYNCRFITHTLDALALVGAVGMRGFGLQFDSGTYFANDESHMVDGAVLSAARHFHVSEPNLVPIGSSGVDHAQLGATLLGSAYSGWISVEMRQTDNWKQAIRNSVQILEKHYGKRTAAGAFHG</sequence>
<evidence type="ECO:0000313" key="3">
    <source>
        <dbReference type="Proteomes" id="UP000004386"/>
    </source>
</evidence>
<evidence type="ECO:0000313" key="2">
    <source>
        <dbReference type="EMBL" id="EEQ96592.1"/>
    </source>
</evidence>
<reference evidence="2 3" key="1">
    <citation type="submission" date="2009-05" db="EMBL/GenBank/DDBJ databases">
        <authorList>
            <person name="Setubal J.C."/>
            <person name="Boyle S."/>
            <person name="Crasta O.R."/>
            <person name="Gillespie J.J."/>
            <person name="Kenyon R.W."/>
            <person name="Lu J."/>
            <person name="Mane S."/>
            <person name="Nagrani S."/>
            <person name="Shallom J.M."/>
            <person name="Shallom S."/>
            <person name="Shukla M."/>
            <person name="Snyder E.E."/>
            <person name="Sobral B.W."/>
            <person name="Wattam A.R."/>
            <person name="Will R."/>
            <person name="Williams K."/>
            <person name="Yoo H."/>
            <person name="Munk C."/>
            <person name="Tapia R."/>
            <person name="Green L."/>
            <person name="Rogers Y."/>
            <person name="Detter J.C."/>
            <person name="Bruce D."/>
            <person name="Brettin T.S."/>
            <person name="Tsolis R."/>
        </authorList>
    </citation>
    <scope>NUCLEOTIDE SEQUENCE [LARGE SCALE GENOMIC DNA]</scope>
    <source>
        <strain evidence="2 3">LMG 3301</strain>
    </source>
</reference>
<organism evidence="2 3">
    <name type="scientific">Brucella intermedia LMG 3301</name>
    <dbReference type="NCBI Taxonomy" id="641118"/>
    <lineage>
        <taxon>Bacteria</taxon>
        <taxon>Pseudomonadati</taxon>
        <taxon>Pseudomonadota</taxon>
        <taxon>Alphaproteobacteria</taxon>
        <taxon>Hyphomicrobiales</taxon>
        <taxon>Brucellaceae</taxon>
        <taxon>Brucella/Ochrobactrum group</taxon>
        <taxon>Brucella</taxon>
    </lineage>
</organism>
<dbReference type="InterPro" id="IPR036237">
    <property type="entry name" value="Xyl_isomerase-like_sf"/>
</dbReference>
<protein>
    <recommendedName>
        <fullName evidence="1">Xylose isomerase-like TIM barrel domain-containing protein</fullName>
    </recommendedName>
</protein>
<dbReference type="EMBL" id="ACQA01000001">
    <property type="protein sequence ID" value="EEQ96592.1"/>
    <property type="molecule type" value="Genomic_DNA"/>
</dbReference>
<evidence type="ECO:0000259" key="1">
    <source>
        <dbReference type="Pfam" id="PF01261"/>
    </source>
</evidence>
<proteinExistence type="predicted"/>
<dbReference type="HOGENOM" id="CLU_050006_4_0_5"/>
<dbReference type="PANTHER" id="PTHR12110:SF21">
    <property type="entry name" value="XYLOSE ISOMERASE-LIKE TIM BARREL DOMAIN-CONTAINING PROTEIN"/>
    <property type="match status" value="1"/>
</dbReference>
<dbReference type="InterPro" id="IPR050312">
    <property type="entry name" value="IolE/XylAMocC-like"/>
</dbReference>
<name>C4WHE5_9HYPH</name>
<accession>C4WHE5</accession>
<feature type="domain" description="Xylose isomerase-like TIM barrel" evidence="1">
    <location>
        <begin position="36"/>
        <end position="281"/>
    </location>
</feature>
<dbReference type="Pfam" id="PF01261">
    <property type="entry name" value="AP_endonuc_2"/>
    <property type="match status" value="1"/>
</dbReference>
<dbReference type="PANTHER" id="PTHR12110">
    <property type="entry name" value="HYDROXYPYRUVATE ISOMERASE"/>
    <property type="match status" value="1"/>
</dbReference>